<dbReference type="Proteomes" id="UP001208689">
    <property type="component" value="Chromosome"/>
</dbReference>
<dbReference type="SUPFAM" id="SSF51905">
    <property type="entry name" value="FAD/NAD(P)-binding domain"/>
    <property type="match status" value="1"/>
</dbReference>
<reference evidence="2" key="1">
    <citation type="submission" date="2022-09" db="EMBL/GenBank/DDBJ databases">
        <title>Actin cytoskeleton and complex cell architecture in an #Asgard archaeon.</title>
        <authorList>
            <person name="Ponce Toledo R.I."/>
            <person name="Schleper C."/>
            <person name="Rodrigues Oliveira T."/>
            <person name="Wollweber F."/>
            <person name="Xu J."/>
            <person name="Rittmann S."/>
            <person name="Klingl A."/>
            <person name="Pilhofer M."/>
        </authorList>
    </citation>
    <scope>NUCLEOTIDE SEQUENCE</scope>
    <source>
        <strain evidence="2">B-35</strain>
    </source>
</reference>
<name>A0ABY6HRB2_9ARCH</name>
<dbReference type="InterPro" id="IPR036188">
    <property type="entry name" value="FAD/NAD-bd_sf"/>
</dbReference>
<feature type="domain" description="Amine oxidase" evidence="1">
    <location>
        <begin position="22"/>
        <end position="494"/>
    </location>
</feature>
<dbReference type="PRINTS" id="PR00419">
    <property type="entry name" value="ADXRDTASE"/>
</dbReference>
<evidence type="ECO:0000313" key="3">
    <source>
        <dbReference type="Proteomes" id="UP001208689"/>
    </source>
</evidence>
<dbReference type="Gene3D" id="3.50.50.60">
    <property type="entry name" value="FAD/NAD(P)-binding domain"/>
    <property type="match status" value="2"/>
</dbReference>
<evidence type="ECO:0000313" key="2">
    <source>
        <dbReference type="EMBL" id="UYP46045.1"/>
    </source>
</evidence>
<keyword evidence="3" id="KW-1185">Reference proteome</keyword>
<accession>A0ABY6HRB2</accession>
<protein>
    <recommendedName>
        <fullName evidence="1">Amine oxidase domain-containing protein</fullName>
    </recommendedName>
</protein>
<dbReference type="Pfam" id="PF01593">
    <property type="entry name" value="Amino_oxidase"/>
    <property type="match status" value="1"/>
</dbReference>
<dbReference type="PANTHER" id="PTHR43734:SF1">
    <property type="entry name" value="PHYTOENE DESATURASE"/>
    <property type="match status" value="1"/>
</dbReference>
<dbReference type="EMBL" id="CP104013">
    <property type="protein sequence ID" value="UYP46045.1"/>
    <property type="molecule type" value="Genomic_DNA"/>
</dbReference>
<gene>
    <name evidence="2" type="ORF">NEF87_002330</name>
</gene>
<dbReference type="PANTHER" id="PTHR43734">
    <property type="entry name" value="PHYTOENE DESATURASE"/>
    <property type="match status" value="1"/>
</dbReference>
<organism evidence="2 3">
    <name type="scientific">Candidatus Lokiarchaeum ossiferum</name>
    <dbReference type="NCBI Taxonomy" id="2951803"/>
    <lineage>
        <taxon>Archaea</taxon>
        <taxon>Promethearchaeati</taxon>
        <taxon>Promethearchaeota</taxon>
        <taxon>Promethearchaeia</taxon>
        <taxon>Promethearchaeales</taxon>
        <taxon>Promethearchaeaceae</taxon>
        <taxon>Candidatus Lokiarchaeum</taxon>
    </lineage>
</organism>
<sequence length="510" mass="59018">MENKKELKNTKKKKVVIIGAGVAGLASGIYAKKNGFDAEIYEAHSKPGGLCTSWKRGGYIFETMHWLVGTKKGNFWNKIFTEVGAFQNLEMKTYDEYIRYCFPDKDDIIFYTDIDKLHDHFMKIAPEDKKEINKFCKTVKKLVNFNYIPEKPRQQMNFLDNVKSAFKILPFLKILSSCMKISLNEYSKRFKNQQLRRAFKNIFLNDETSVFGFFYILAMFHKGTNGYPIGGSLEVIRNMEKTYLNLGGNINYNSPVKKILHNAGNVSSIVLENGKEIFGDFFISSGDLFVALESMLGIKSENSPYKDLFLEKNMCKPCFQVSLGVNHNFINKTNSVYRYLPLKETIKIAGHEFDILETHQNFGLPFAPKNRSNLVISYNHYSEFESWFEFAEDREKYSTQKKEILAITIKALEEHYPGISNNIETTDVATPKTFQRYTQSWNGTFNSWHPTPKNARSMMKQRPYQLREFQNLYFAGRYIFPPGGIPPSVKTGRDVLQLICKKEKKIFKAD</sequence>
<proteinExistence type="predicted"/>
<dbReference type="InterPro" id="IPR002937">
    <property type="entry name" value="Amino_oxidase"/>
</dbReference>
<evidence type="ECO:0000259" key="1">
    <source>
        <dbReference type="Pfam" id="PF01593"/>
    </source>
</evidence>